<dbReference type="EMBL" id="FUYX01000006">
    <property type="protein sequence ID" value="SKB85791.1"/>
    <property type="molecule type" value="Genomic_DNA"/>
</dbReference>
<dbReference type="InterPro" id="IPR010799">
    <property type="entry name" value="MlrC_C"/>
</dbReference>
<feature type="domain" description="Microcystin LR degradation protein MlrC C-terminal" evidence="2">
    <location>
        <begin position="297"/>
        <end position="470"/>
    </location>
</feature>
<keyword evidence="6" id="KW-1185">Reference proteome</keyword>
<organism evidence="4 6">
    <name type="scientific">Bosea thiooxidans</name>
    <dbReference type="NCBI Taxonomy" id="53254"/>
    <lineage>
        <taxon>Bacteria</taxon>
        <taxon>Pseudomonadati</taxon>
        <taxon>Pseudomonadota</taxon>
        <taxon>Alphaproteobacteria</taxon>
        <taxon>Hyphomicrobiales</taxon>
        <taxon>Boseaceae</taxon>
        <taxon>Bosea</taxon>
    </lineage>
</organism>
<reference evidence="5 7" key="2">
    <citation type="submission" date="2017-02" db="EMBL/GenBank/DDBJ databases">
        <authorList>
            <person name="Peterson S.W."/>
        </authorList>
    </citation>
    <scope>NUCLEOTIDE SEQUENCE [LARGE SCALE GENOMIC DNA]</scope>
    <source>
        <strain evidence="5 7">DSM 9653</strain>
    </source>
</reference>
<dbReference type="STRING" id="53254.SAMN05660750_02702"/>
<dbReference type="Proteomes" id="UP000051562">
    <property type="component" value="Unassembled WGS sequence"/>
</dbReference>
<proteinExistence type="inferred from homology"/>
<keyword evidence="1" id="KW-0479">Metal-binding</keyword>
<dbReference type="InterPro" id="IPR015995">
    <property type="entry name" value="MlrC_N"/>
</dbReference>
<keyword evidence="1" id="KW-0645">Protease</keyword>
<comment type="cofactor">
    <cofactor evidence="1">
        <name>Zn(2+)</name>
        <dbReference type="ChEBI" id="CHEBI:29105"/>
    </cofactor>
    <text evidence="1">Binds 1 zinc ion per subunit.</text>
</comment>
<dbReference type="OrthoDB" id="9782658at2"/>
<gene>
    <name evidence="4" type="ORF">ARD30_07945</name>
    <name evidence="5" type="ORF">SAMN05660750_02702</name>
</gene>
<evidence type="ECO:0000313" key="5">
    <source>
        <dbReference type="EMBL" id="SKB85791.1"/>
    </source>
</evidence>
<dbReference type="PIRSF" id="PIRSF012702">
    <property type="entry name" value="UCP012702"/>
    <property type="match status" value="1"/>
</dbReference>
<protein>
    <recommendedName>
        <fullName evidence="1">Microcystinase C</fullName>
        <shortName evidence="1">MlrC</shortName>
    </recommendedName>
</protein>
<dbReference type="GO" id="GO:0046872">
    <property type="term" value="F:metal ion binding"/>
    <property type="evidence" value="ECO:0007669"/>
    <property type="project" value="UniProtKB-KW"/>
</dbReference>
<dbReference type="GO" id="GO:0008237">
    <property type="term" value="F:metallopeptidase activity"/>
    <property type="evidence" value="ECO:0007669"/>
    <property type="project" value="UniProtKB-KW"/>
</dbReference>
<dbReference type="Pfam" id="PF07171">
    <property type="entry name" value="MlrC_C"/>
    <property type="match status" value="1"/>
</dbReference>
<dbReference type="Proteomes" id="UP000190130">
    <property type="component" value="Unassembled WGS sequence"/>
</dbReference>
<name>A0A0Q3T330_9HYPH</name>
<dbReference type="AlphaFoldDB" id="A0A0Q3T330"/>
<comment type="function">
    <text evidence="1">Involved in peptidolytic degradation of cyclic heptapeptide hepatotoxin microcystin (MC).</text>
</comment>
<accession>A0A0Q3T330</accession>
<dbReference type="EMBL" id="LMAR01000007">
    <property type="protein sequence ID" value="KQK32074.1"/>
    <property type="molecule type" value="Genomic_DNA"/>
</dbReference>
<evidence type="ECO:0000313" key="6">
    <source>
        <dbReference type="Proteomes" id="UP000051562"/>
    </source>
</evidence>
<evidence type="ECO:0000259" key="3">
    <source>
        <dbReference type="Pfam" id="PF07364"/>
    </source>
</evidence>
<feature type="domain" description="Microcystin LR degradation protein MlrC N-terminal" evidence="3">
    <location>
        <begin position="2"/>
        <end position="288"/>
    </location>
</feature>
<evidence type="ECO:0000259" key="2">
    <source>
        <dbReference type="Pfam" id="PF07171"/>
    </source>
</evidence>
<evidence type="ECO:0000313" key="4">
    <source>
        <dbReference type="EMBL" id="KQK32074.1"/>
    </source>
</evidence>
<dbReference type="GO" id="GO:0006508">
    <property type="term" value="P:proteolysis"/>
    <property type="evidence" value="ECO:0007669"/>
    <property type="project" value="UniProtKB-KW"/>
</dbReference>
<keyword evidence="1" id="KW-0378">Hydrolase</keyword>
<evidence type="ECO:0000313" key="7">
    <source>
        <dbReference type="Proteomes" id="UP000190130"/>
    </source>
</evidence>
<sequence length="488" mass="52023">MRVFVASLATETNTFSPIRIDRGAFEDAFYAPPGEHPETPTLCSAPFIAARKRAREQGFTLIEGTAAWAEPAGLVSREAYEGLRDEILGQLRAAMPVDVVLFGLHGAMIAEGYDDCEGDLLTEARAIAGQDAVIGVELDPHCHLTQAMIDAATILVTFKEVPHSDFYERAEDMVDLSLRAARKEITPVTSVLDCRAIANFLTSRDPGRALVDDMIAREGRDGVLSISIVHGFPAADIPDVGTKVVVISDDAPERGRSVAAEFGARIIAFGANRMPDMPDPDKAIDMALAVAGQPVVLADRWDNPGGGVAGDSTFLIHALCERPGIDAAVGALWDPIAVSFCLAAGPGARLQLRFGGKVAPSSGVPVDAEVEIVATTRDLVIPFQESRVSLGAAVSLRLGKLDVVLASKRAQTFHPAVFELLGIELSKKKIVVVKSASHFHTAFAPIAADVIFVNCGGPYPPDAAAIPYRRIRRPIAPLDANVSPVWMR</sequence>
<keyword evidence="1" id="KW-0482">Metalloprotease</keyword>
<dbReference type="RefSeq" id="WP_055726629.1">
    <property type="nucleotide sequence ID" value="NZ_FUYX01000006.1"/>
</dbReference>
<dbReference type="InterPro" id="IPR009197">
    <property type="entry name" value="MlrC"/>
</dbReference>
<comment type="similarity">
    <text evidence="1">Belongs to the peptidase M81 family.</text>
</comment>
<dbReference type="Pfam" id="PF07364">
    <property type="entry name" value="DUF1485"/>
    <property type="match status" value="1"/>
</dbReference>
<reference evidence="4 6" key="1">
    <citation type="submission" date="2015-10" db="EMBL/GenBank/DDBJ databases">
        <title>Draft genome of Bosea thiooxidans.</title>
        <authorList>
            <person name="Wang X."/>
        </authorList>
    </citation>
    <scope>NUCLEOTIDE SEQUENCE [LARGE SCALE GENOMIC DNA]</scope>
    <source>
        <strain evidence="4 6">CGMCC 9174</strain>
    </source>
</reference>
<evidence type="ECO:0000256" key="1">
    <source>
        <dbReference type="PIRNR" id="PIRNR012702"/>
    </source>
</evidence>